<feature type="region of interest" description="Disordered" evidence="7">
    <location>
        <begin position="116"/>
        <end position="173"/>
    </location>
</feature>
<dbReference type="Pfam" id="PF00400">
    <property type="entry name" value="WD40"/>
    <property type="match status" value="1"/>
</dbReference>
<feature type="compositionally biased region" description="Acidic residues" evidence="7">
    <location>
        <begin position="248"/>
        <end position="257"/>
    </location>
</feature>
<protein>
    <submittedName>
        <fullName evidence="8">Uncharacterized protein</fullName>
    </submittedName>
</protein>
<feature type="region of interest" description="Disordered" evidence="7">
    <location>
        <begin position="1"/>
        <end position="23"/>
    </location>
</feature>
<keyword evidence="9" id="KW-1185">Reference proteome</keyword>
<dbReference type="InterPro" id="IPR015943">
    <property type="entry name" value="WD40/YVTN_repeat-like_dom_sf"/>
</dbReference>
<dbReference type="SMART" id="SM00320">
    <property type="entry name" value="WD40"/>
    <property type="match status" value="4"/>
</dbReference>
<evidence type="ECO:0000256" key="2">
    <source>
        <dbReference type="ARBA" id="ARBA00022552"/>
    </source>
</evidence>
<dbReference type="GO" id="GO:0006364">
    <property type="term" value="P:rRNA processing"/>
    <property type="evidence" value="ECO:0007669"/>
    <property type="project" value="UniProtKB-KW"/>
</dbReference>
<dbReference type="PANTHER" id="PTHR18359:SF0">
    <property type="entry name" value="U3 SMALL NUCLEOLAR RNA-ASSOCIATED PROTEIN 18 HOMOLOG"/>
    <property type="match status" value="1"/>
</dbReference>
<evidence type="ECO:0000256" key="1">
    <source>
        <dbReference type="ARBA" id="ARBA00004604"/>
    </source>
</evidence>
<keyword evidence="5" id="KW-0539">Nucleus</keyword>
<dbReference type="AlphaFoldDB" id="A0A4S4MZW4"/>
<evidence type="ECO:0000256" key="6">
    <source>
        <dbReference type="ARBA" id="ARBA00025767"/>
    </source>
</evidence>
<evidence type="ECO:0000313" key="9">
    <source>
        <dbReference type="Proteomes" id="UP000308730"/>
    </source>
</evidence>
<organism evidence="8 9">
    <name type="scientific">Antrodiella citrinella</name>
    <dbReference type="NCBI Taxonomy" id="2447956"/>
    <lineage>
        <taxon>Eukaryota</taxon>
        <taxon>Fungi</taxon>
        <taxon>Dikarya</taxon>
        <taxon>Basidiomycota</taxon>
        <taxon>Agaricomycotina</taxon>
        <taxon>Agaricomycetes</taxon>
        <taxon>Polyporales</taxon>
        <taxon>Steccherinaceae</taxon>
        <taxon>Antrodiella</taxon>
    </lineage>
</organism>
<dbReference type="PANTHER" id="PTHR18359">
    <property type="entry name" value="WD-REPEAT PROTEIN-RELATED"/>
    <property type="match status" value="1"/>
</dbReference>
<keyword evidence="4" id="KW-0677">Repeat</keyword>
<dbReference type="Gene3D" id="2.130.10.10">
    <property type="entry name" value="YVTN repeat-like/Quinoprotein amine dehydrogenase"/>
    <property type="match status" value="1"/>
</dbReference>
<evidence type="ECO:0000313" key="8">
    <source>
        <dbReference type="EMBL" id="THH31565.1"/>
    </source>
</evidence>
<gene>
    <name evidence="8" type="ORF">EUX98_g2618</name>
</gene>
<dbReference type="GO" id="GO:0032040">
    <property type="term" value="C:small-subunit processome"/>
    <property type="evidence" value="ECO:0007669"/>
    <property type="project" value="TreeGrafter"/>
</dbReference>
<comment type="similarity">
    <text evidence="6">Belongs to the WD repeat UTP18 family.</text>
</comment>
<comment type="caution">
    <text evidence="8">The sequence shown here is derived from an EMBL/GenBank/DDBJ whole genome shotgun (WGS) entry which is preliminary data.</text>
</comment>
<evidence type="ECO:0000256" key="3">
    <source>
        <dbReference type="ARBA" id="ARBA00022574"/>
    </source>
</evidence>
<dbReference type="SUPFAM" id="SSF50978">
    <property type="entry name" value="WD40 repeat-like"/>
    <property type="match status" value="1"/>
</dbReference>
<keyword evidence="3" id="KW-0853">WD repeat</keyword>
<reference evidence="8 9" key="1">
    <citation type="submission" date="2019-02" db="EMBL/GenBank/DDBJ databases">
        <title>Genome sequencing of the rare red list fungi Antrodiella citrinella (Flaviporus citrinellus).</title>
        <authorList>
            <person name="Buettner E."/>
            <person name="Kellner H."/>
        </authorList>
    </citation>
    <scope>NUCLEOTIDE SEQUENCE [LARGE SCALE GENOMIC DNA]</scope>
    <source>
        <strain evidence="8 9">DSM 108506</strain>
    </source>
</reference>
<dbReference type="InterPro" id="IPR045161">
    <property type="entry name" value="Utp18"/>
</dbReference>
<evidence type="ECO:0000256" key="5">
    <source>
        <dbReference type="ARBA" id="ARBA00023242"/>
    </source>
</evidence>
<dbReference type="InterPro" id="IPR001680">
    <property type="entry name" value="WD40_rpt"/>
</dbReference>
<evidence type="ECO:0000256" key="4">
    <source>
        <dbReference type="ARBA" id="ARBA00022737"/>
    </source>
</evidence>
<proteinExistence type="inferred from homology"/>
<dbReference type="Proteomes" id="UP000308730">
    <property type="component" value="Unassembled WGS sequence"/>
</dbReference>
<keyword evidence="2" id="KW-0698">rRNA processing</keyword>
<dbReference type="EMBL" id="SGPM01000043">
    <property type="protein sequence ID" value="THH31565.1"/>
    <property type="molecule type" value="Genomic_DNA"/>
</dbReference>
<dbReference type="OrthoDB" id="1935146at2759"/>
<dbReference type="InterPro" id="IPR036322">
    <property type="entry name" value="WD40_repeat_dom_sf"/>
</dbReference>
<feature type="compositionally biased region" description="Basic residues" evidence="7">
    <location>
        <begin position="1"/>
        <end position="10"/>
    </location>
</feature>
<feature type="compositionally biased region" description="Basic residues" evidence="7">
    <location>
        <begin position="227"/>
        <end position="241"/>
    </location>
</feature>
<name>A0A4S4MZW4_9APHY</name>
<comment type="subcellular location">
    <subcellularLocation>
        <location evidence="1">Nucleus</location>
        <location evidence="1">Nucleolus</location>
    </subcellularLocation>
</comment>
<accession>A0A4S4MZW4</accession>
<evidence type="ECO:0000256" key="7">
    <source>
        <dbReference type="SAM" id="MobiDB-lite"/>
    </source>
</evidence>
<feature type="region of interest" description="Disordered" evidence="7">
    <location>
        <begin position="217"/>
        <end position="258"/>
    </location>
</feature>
<sequence>MVKKAHKRQKTEKSAPEAVQPLGTTFLLVDSAKDDEERRLESMLFGTAYVPASKTAGDSKNILVVSDEEPEDDLDGANELRGVMDPDLFVVDDVTMSIPSGSKPTKDIDFREEEVFGSEEEGEDELHNVFSAANGDDEVKSKEEEAEEEQRPAMSIFPVASSSKPRKAPAWQDPDDAAVQVSLANDKRLRKLRDAPSDDVVGGQEYERRLRRQFEKINPTPEWAAQARKKLRPTSKQKRRLSSLSDATSEEEDDDGGLDSILASTGGILGRQKAGILTQGILSVERLRDANISARTEGAVKAVQFHPSLPILLTAGEDRRLKLFNIDGHTNPHLQTVHIPDLPMTTALYHPSGSNILLTGTRPFFYNYDLQTGTALRSPRGLWGTTFSGTAVQDPSMEICSFDATGEVLAVAGKGGYVHLVDWKSGTGQVVGSVKMNAPVKGLWWTRGDRQGELMTLGEDAQVYVWDVAERKCLRRWKDEGEYGSHIIEGDRFGKYLSVGSRHGLVNVYGSDSISSTSSQRPKPLKTINNLTTSVTSLRYNHDSQLLAMASNTKKDQLRMVHLPSLTVFSNWPTSGTPLGHVTSMDFSSGSEYVAIGNNRGRVLLYTLRDYVSQS</sequence>
<dbReference type="GO" id="GO:0034388">
    <property type="term" value="C:Pwp2p-containing subcomplex of 90S preribosome"/>
    <property type="evidence" value="ECO:0007669"/>
    <property type="project" value="TreeGrafter"/>
</dbReference>